<dbReference type="InterPro" id="IPR029710">
    <property type="entry name" value="LIG4"/>
</dbReference>
<evidence type="ECO:0000256" key="9">
    <source>
        <dbReference type="ARBA" id="ARBA00022741"/>
    </source>
</evidence>
<dbReference type="PROSITE" id="PS50222">
    <property type="entry name" value="EF_HAND_2"/>
    <property type="match status" value="1"/>
</dbReference>
<dbReference type="SUPFAM" id="SSF56091">
    <property type="entry name" value="DNA ligase/mRNA capping enzyme, catalytic domain"/>
    <property type="match status" value="1"/>
</dbReference>
<feature type="domain" description="EF-hand" evidence="23">
    <location>
        <begin position="1224"/>
        <end position="1259"/>
    </location>
</feature>
<keyword evidence="19" id="KW-0802">TPR repeat</keyword>
<dbReference type="Pfam" id="PF01068">
    <property type="entry name" value="DNA_ligase_A_M"/>
    <property type="match status" value="1"/>
</dbReference>
<evidence type="ECO:0000313" key="24">
    <source>
        <dbReference type="EMBL" id="KAF9421368.1"/>
    </source>
</evidence>
<name>A0A835GMT6_SPOEX</name>
<dbReference type="CDD" id="cd07903">
    <property type="entry name" value="Adenylation_DNA_ligase_IV"/>
    <property type="match status" value="1"/>
</dbReference>
<dbReference type="Gene3D" id="1.25.40.10">
    <property type="entry name" value="Tetratricopeptide repeat domain"/>
    <property type="match status" value="2"/>
</dbReference>
<dbReference type="PROSITE" id="PS50005">
    <property type="entry name" value="TPR"/>
    <property type="match status" value="1"/>
</dbReference>
<evidence type="ECO:0000256" key="14">
    <source>
        <dbReference type="ARBA" id="ARBA00023204"/>
    </source>
</evidence>
<keyword evidence="11" id="KW-0067">ATP-binding</keyword>
<evidence type="ECO:0000256" key="13">
    <source>
        <dbReference type="ARBA" id="ARBA00023172"/>
    </source>
</evidence>
<comment type="caution">
    <text evidence="24">The sequence shown here is derived from an EMBL/GenBank/DDBJ whole genome shotgun (WGS) entry which is preliminary data.</text>
</comment>
<reference evidence="24" key="1">
    <citation type="submission" date="2020-08" db="EMBL/GenBank/DDBJ databases">
        <title>Spodoptera exigua strain:BAW_Kor-Di-RS1 Genome sequencing and assembly.</title>
        <authorList>
            <person name="Kim J."/>
            <person name="Nam H.Y."/>
            <person name="Kwon M."/>
            <person name="Choi J.H."/>
            <person name="Cho S.R."/>
            <person name="Kim G.-H."/>
        </authorList>
    </citation>
    <scope>NUCLEOTIDE SEQUENCE</scope>
    <source>
        <strain evidence="24">BAW_Kor-Di-RS1</strain>
        <tissue evidence="24">Whole-body</tissue>
    </source>
</reference>
<dbReference type="InterPro" id="IPR012309">
    <property type="entry name" value="DNA_ligase_ATP-dep_C"/>
</dbReference>
<dbReference type="InterPro" id="IPR002048">
    <property type="entry name" value="EF_hand_dom"/>
</dbReference>
<feature type="repeat" description="TPR" evidence="19">
    <location>
        <begin position="132"/>
        <end position="165"/>
    </location>
</feature>
<dbReference type="SMART" id="SM00028">
    <property type="entry name" value="TPR"/>
    <property type="match status" value="4"/>
</dbReference>
<comment type="subcellular location">
    <subcellularLocation>
        <location evidence="2">Nucleus</location>
    </subcellularLocation>
</comment>
<evidence type="ECO:0000256" key="1">
    <source>
        <dbReference type="ARBA" id="ARBA00001946"/>
    </source>
</evidence>
<protein>
    <recommendedName>
        <fullName evidence="5">DNA ligase 4</fullName>
        <ecNumber evidence="4">6.5.1.1</ecNumber>
    </recommendedName>
    <alternativeName>
        <fullName evidence="17">DNA ligase IV</fullName>
    </alternativeName>
    <alternativeName>
        <fullName evidence="16">Polydeoxyribonucleotide synthase [ATP] 4</fullName>
    </alternativeName>
</protein>
<dbReference type="GO" id="GO:0005958">
    <property type="term" value="C:DNA-dependent protein kinase-DNA ligase 4 complex"/>
    <property type="evidence" value="ECO:0007669"/>
    <property type="project" value="TreeGrafter"/>
</dbReference>
<evidence type="ECO:0000256" key="6">
    <source>
        <dbReference type="ARBA" id="ARBA00022598"/>
    </source>
</evidence>
<dbReference type="InterPro" id="IPR011990">
    <property type="entry name" value="TPR-like_helical_dom_sf"/>
</dbReference>
<keyword evidence="8" id="KW-0677">Repeat</keyword>
<dbReference type="Pfam" id="PF04679">
    <property type="entry name" value="DNA_ligase_A_C"/>
    <property type="match status" value="1"/>
</dbReference>
<dbReference type="PROSITE" id="PS50172">
    <property type="entry name" value="BRCT"/>
    <property type="match status" value="2"/>
</dbReference>
<dbReference type="SMART" id="SM00292">
    <property type="entry name" value="BRCT"/>
    <property type="match status" value="2"/>
</dbReference>
<gene>
    <name evidence="24" type="ORF">HW555_002583</name>
</gene>
<dbReference type="PANTHER" id="PTHR45997:SF1">
    <property type="entry name" value="DNA LIGASE 4"/>
    <property type="match status" value="1"/>
</dbReference>
<dbReference type="InterPro" id="IPR012310">
    <property type="entry name" value="DNA_ligase_ATP-dep_cent"/>
</dbReference>
<feature type="domain" description="BRCT" evidence="22">
    <location>
        <begin position="1109"/>
        <end position="1181"/>
    </location>
</feature>
<evidence type="ECO:0000313" key="25">
    <source>
        <dbReference type="Proteomes" id="UP000648187"/>
    </source>
</evidence>
<evidence type="ECO:0000256" key="10">
    <source>
        <dbReference type="ARBA" id="ARBA00022763"/>
    </source>
</evidence>
<dbReference type="GO" id="GO:0005509">
    <property type="term" value="F:calcium ion binding"/>
    <property type="evidence" value="ECO:0007669"/>
    <property type="project" value="InterPro"/>
</dbReference>
<comment type="catalytic activity">
    <reaction evidence="18">
        <text>ATP + (deoxyribonucleotide)n-3'-hydroxyl + 5'-phospho-(deoxyribonucleotide)m = (deoxyribonucleotide)n+m + AMP + diphosphate.</text>
        <dbReference type="EC" id="6.5.1.1"/>
    </reaction>
</comment>
<keyword evidence="14" id="KW-0234">DNA repair</keyword>
<evidence type="ECO:0000256" key="16">
    <source>
        <dbReference type="ARBA" id="ARBA00030676"/>
    </source>
</evidence>
<comment type="similarity">
    <text evidence="3 20">Belongs to the ATP-dependent DNA ligase family.</text>
</comment>
<dbReference type="SUPFAM" id="SSF48452">
    <property type="entry name" value="TPR-like"/>
    <property type="match status" value="1"/>
</dbReference>
<dbReference type="Gene3D" id="2.40.50.140">
    <property type="entry name" value="Nucleic acid-binding proteins"/>
    <property type="match status" value="1"/>
</dbReference>
<dbReference type="GO" id="GO:0071897">
    <property type="term" value="P:DNA biosynthetic process"/>
    <property type="evidence" value="ECO:0007669"/>
    <property type="project" value="InterPro"/>
</dbReference>
<evidence type="ECO:0000256" key="20">
    <source>
        <dbReference type="RuleBase" id="RU004196"/>
    </source>
</evidence>
<keyword evidence="10" id="KW-0227">DNA damage</keyword>
<organism evidence="24 25">
    <name type="scientific">Spodoptera exigua</name>
    <name type="common">Beet armyworm</name>
    <name type="synonym">Noctua fulgens</name>
    <dbReference type="NCBI Taxonomy" id="7107"/>
    <lineage>
        <taxon>Eukaryota</taxon>
        <taxon>Metazoa</taxon>
        <taxon>Ecdysozoa</taxon>
        <taxon>Arthropoda</taxon>
        <taxon>Hexapoda</taxon>
        <taxon>Insecta</taxon>
        <taxon>Pterygota</taxon>
        <taxon>Neoptera</taxon>
        <taxon>Endopterygota</taxon>
        <taxon>Lepidoptera</taxon>
        <taxon>Glossata</taxon>
        <taxon>Ditrysia</taxon>
        <taxon>Noctuoidea</taxon>
        <taxon>Noctuidae</taxon>
        <taxon>Amphipyrinae</taxon>
        <taxon>Spodoptera</taxon>
    </lineage>
</organism>
<evidence type="ECO:0000256" key="15">
    <source>
        <dbReference type="ARBA" id="ARBA00023242"/>
    </source>
</evidence>
<keyword evidence="12" id="KW-0460">Magnesium</keyword>
<dbReference type="GO" id="GO:0006303">
    <property type="term" value="P:double-strand break repair via nonhomologous end joining"/>
    <property type="evidence" value="ECO:0007669"/>
    <property type="project" value="TreeGrafter"/>
</dbReference>
<dbReference type="EC" id="6.5.1.1" evidence="4"/>
<accession>A0A835GMT6</accession>
<keyword evidence="25" id="KW-1185">Reference proteome</keyword>
<dbReference type="InterPro" id="IPR001357">
    <property type="entry name" value="BRCT_dom"/>
</dbReference>
<keyword evidence="6" id="KW-0436">Ligase</keyword>
<dbReference type="PANTHER" id="PTHR45997">
    <property type="entry name" value="DNA LIGASE 4"/>
    <property type="match status" value="1"/>
</dbReference>
<evidence type="ECO:0000256" key="19">
    <source>
        <dbReference type="PROSITE-ProRule" id="PRU00339"/>
    </source>
</evidence>
<dbReference type="SUPFAM" id="SSF52113">
    <property type="entry name" value="BRCT domain"/>
    <property type="match status" value="2"/>
</dbReference>
<dbReference type="GO" id="GO:0005524">
    <property type="term" value="F:ATP binding"/>
    <property type="evidence" value="ECO:0007669"/>
    <property type="project" value="UniProtKB-KW"/>
</dbReference>
<dbReference type="InterPro" id="IPR012340">
    <property type="entry name" value="NA-bd_OB-fold"/>
</dbReference>
<dbReference type="EMBL" id="JACKWZ010000024">
    <property type="protein sequence ID" value="KAF9421368.1"/>
    <property type="molecule type" value="Genomic_DNA"/>
</dbReference>
<evidence type="ECO:0000259" key="22">
    <source>
        <dbReference type="PROSITE" id="PS50172"/>
    </source>
</evidence>
<keyword evidence="9" id="KW-0547">Nucleotide-binding</keyword>
<dbReference type="SUPFAM" id="SSF50249">
    <property type="entry name" value="Nucleic acid-binding proteins"/>
    <property type="match status" value="1"/>
</dbReference>
<evidence type="ECO:0000256" key="5">
    <source>
        <dbReference type="ARBA" id="ARBA00022073"/>
    </source>
</evidence>
<keyword evidence="7" id="KW-0479">Metal-binding</keyword>
<dbReference type="InterPro" id="IPR019734">
    <property type="entry name" value="TPR_rpt"/>
</dbReference>
<keyword evidence="13" id="KW-0233">DNA recombination</keyword>
<evidence type="ECO:0000256" key="18">
    <source>
        <dbReference type="ARBA" id="ARBA00034003"/>
    </source>
</evidence>
<dbReference type="InterPro" id="IPR021536">
    <property type="entry name" value="DNA_ligase_IV_dom"/>
</dbReference>
<evidence type="ECO:0000256" key="7">
    <source>
        <dbReference type="ARBA" id="ARBA00022723"/>
    </source>
</evidence>
<dbReference type="InterPro" id="IPR036420">
    <property type="entry name" value="BRCT_dom_sf"/>
</dbReference>
<dbReference type="Pfam" id="PF04675">
    <property type="entry name" value="DNA_ligase_A_N"/>
    <property type="match status" value="1"/>
</dbReference>
<dbReference type="InterPro" id="IPR036599">
    <property type="entry name" value="DNA_ligase_N_sf"/>
</dbReference>
<dbReference type="GO" id="GO:0003677">
    <property type="term" value="F:DNA binding"/>
    <property type="evidence" value="ECO:0007669"/>
    <property type="project" value="InterPro"/>
</dbReference>
<evidence type="ECO:0000256" key="11">
    <source>
        <dbReference type="ARBA" id="ARBA00022840"/>
    </source>
</evidence>
<proteinExistence type="inferred from homology"/>
<evidence type="ECO:0000256" key="2">
    <source>
        <dbReference type="ARBA" id="ARBA00004123"/>
    </source>
</evidence>
<feature type="domain" description="ATP-dependent DNA ligase family profile" evidence="21">
    <location>
        <begin position="806"/>
        <end position="949"/>
    </location>
</feature>
<feature type="domain" description="BRCT" evidence="22">
    <location>
        <begin position="1283"/>
        <end position="1346"/>
    </location>
</feature>
<dbReference type="PROSITE" id="PS00333">
    <property type="entry name" value="DNA_LIGASE_A2"/>
    <property type="match status" value="1"/>
</dbReference>
<dbReference type="Gene3D" id="3.40.50.10190">
    <property type="entry name" value="BRCT domain"/>
    <property type="match status" value="2"/>
</dbReference>
<comment type="cofactor">
    <cofactor evidence="1">
        <name>Mg(2+)</name>
        <dbReference type="ChEBI" id="CHEBI:18420"/>
    </cofactor>
</comment>
<evidence type="ECO:0000256" key="8">
    <source>
        <dbReference type="ARBA" id="ARBA00022737"/>
    </source>
</evidence>
<evidence type="ECO:0000259" key="21">
    <source>
        <dbReference type="PROSITE" id="PS50160"/>
    </source>
</evidence>
<evidence type="ECO:0000256" key="4">
    <source>
        <dbReference type="ARBA" id="ARBA00012727"/>
    </source>
</evidence>
<dbReference type="Gene3D" id="1.10.3260.10">
    <property type="entry name" value="DNA ligase, ATP-dependent, N-terminal domain"/>
    <property type="match status" value="1"/>
</dbReference>
<dbReference type="GO" id="GO:0006297">
    <property type="term" value="P:nucleotide-excision repair, DNA gap filling"/>
    <property type="evidence" value="ECO:0007669"/>
    <property type="project" value="TreeGrafter"/>
</dbReference>
<dbReference type="Pfam" id="PF00533">
    <property type="entry name" value="BRCT"/>
    <property type="match status" value="1"/>
</dbReference>
<dbReference type="GO" id="GO:0032807">
    <property type="term" value="C:DNA ligase IV complex"/>
    <property type="evidence" value="ECO:0007669"/>
    <property type="project" value="TreeGrafter"/>
</dbReference>
<dbReference type="Pfam" id="PF11411">
    <property type="entry name" value="DNA_ligase_IV"/>
    <property type="match status" value="1"/>
</dbReference>
<evidence type="ECO:0000259" key="23">
    <source>
        <dbReference type="PROSITE" id="PS50222"/>
    </source>
</evidence>
<dbReference type="GO" id="GO:0006310">
    <property type="term" value="P:DNA recombination"/>
    <property type="evidence" value="ECO:0007669"/>
    <property type="project" value="UniProtKB-KW"/>
</dbReference>
<dbReference type="Gene3D" id="3.30.470.30">
    <property type="entry name" value="DNA ligase/mRNA capping enzyme"/>
    <property type="match status" value="1"/>
</dbReference>
<dbReference type="InterPro" id="IPR044125">
    <property type="entry name" value="Adenylation_DNA_ligase_IV"/>
</dbReference>
<evidence type="ECO:0000256" key="12">
    <source>
        <dbReference type="ARBA" id="ARBA00022842"/>
    </source>
</evidence>
<dbReference type="Proteomes" id="UP000648187">
    <property type="component" value="Unassembled WGS sequence"/>
</dbReference>
<dbReference type="PROSITE" id="PS50160">
    <property type="entry name" value="DNA_LIGASE_A3"/>
    <property type="match status" value="1"/>
</dbReference>
<dbReference type="InterPro" id="IPR012308">
    <property type="entry name" value="DNA_ligase_ATP-dep_N"/>
</dbReference>
<evidence type="ECO:0000256" key="3">
    <source>
        <dbReference type="ARBA" id="ARBA00007572"/>
    </source>
</evidence>
<dbReference type="NCBIfam" id="TIGR00574">
    <property type="entry name" value="dnl1"/>
    <property type="match status" value="1"/>
</dbReference>
<dbReference type="GO" id="GO:0003910">
    <property type="term" value="F:DNA ligase (ATP) activity"/>
    <property type="evidence" value="ECO:0007669"/>
    <property type="project" value="UniProtKB-EC"/>
</dbReference>
<dbReference type="InterPro" id="IPR000977">
    <property type="entry name" value="DNA_ligase_ATP-dep"/>
</dbReference>
<sequence length="1346" mass="152853">MELEKDLTSKFLSGEMSFAEYSNEWYNMDDEEDIDEASKRNDNEPFSLSGKGIQRRRKFARLPPGLLGLMGEANLRFVRGDRDTAEKMCHEIIKQFPTAPEPYQTLAQLYEHDTEKSLQFSLLAAHLSPPDAEEWLRLAAIFKQREDFRQEMICYTQAIADEPHNFDSHLKRINLIDQLESINFPINILHITKLKCYHKIVTSLPASEGETIMKYAKLAVTQYHNNNEMERALAVMSSAYKKCPTLFNLEDLNIFLELLIGQKQFQTCIEIFVANGGVEIEAEIQTVKNPDGEIEEQTNYLNCTIPDSLPIDLKSKLLVCFIHLGAVNLVQTLLTDFLKNDVENAGDLYMDIEEALSSTGQHELAIQLLEPLVKNNSFDLGAVWLKHAECLYMLGRETDAINSFYKVLIHAPQHPDARKKLYSILEKKGRIDEALQMLEQDFKYVGVHFIILNFIMAHEVIIPANDIKFEKFCNILEQLHKRKRQRQEQDKILGLFLNECKLSASQVVGKKNATLFPILRLLLPKLDRERSAYNLKETKLGVLLVKVLSLSKQSRDAQKLLNYRSVNNSQDSDFPGVAYFAFKSRMKPKCEEITIGDINALLDSIAAAEVGMKASVLDETFSHVINKVTADQMKWFLRLILKELKLEMGSNRILALFHPDAPEYYETCGLLSKVCEELGEGDSRPLELGIEMFHAISPMLSERLDVKNIAKQLSPDKTYQIENKFDGERFQIHMRDGKFEYFSRRGFSFTKNYGNSYDSGLLTPHFKDIFSSGVTSFILDGEMMGWHKQYQCFGCKGMAFDVKKITENSRFQPCFCAFDILYYNGRTLVGPPEKGGLPLRERLLILDKVFTDKTGVIKHSDRRTLSKATIFPEILDALNKAIENQDEGIVVKDVDSYYIPNRRNAGWYKIKPEYTEGAMSDLDLVIIGADEAENKRQGRAKSFHVACSDGGTMPERWISVGRVSTGLTYDERESLCATLERNWTSSRQTPAPSNLSFSKNKPDFWILPEHSVVLTVRASELVRASGFGTDYTLRFPRVTRVRDDKPVQDVMTLMEFQNLCANKGPVVKLSTNQINGDEIAEVKPRAKRKIEAPKVPEQFQIRSRGDVEATSKALLGRKLCILSEDVDCSRQELCKIIETHGGKVVANAGADTWCGVAGQLTSRVRGVIASQRLDVLSTTWLRSLTPAEAPVQPPPLYMMAIKPATRQTLARNYDAYGDSYTELTDEETLRKIFDKMDGDVQIYLTHQEMLSLDKEIFGDNNPHSFLRPCSIHVTELDSLNAILARMYGANVLDSPSTDCTHIVVASNIKKAELDVLKTYNATVVSENWLETCFSEKKIVPEEEFLM</sequence>
<dbReference type="InterPro" id="IPR016059">
    <property type="entry name" value="DNA_ligase_ATP-dep_CS"/>
</dbReference>
<evidence type="ECO:0000256" key="17">
    <source>
        <dbReference type="ARBA" id="ARBA00031942"/>
    </source>
</evidence>
<dbReference type="CDD" id="cd00027">
    <property type="entry name" value="BRCT"/>
    <property type="match status" value="1"/>
</dbReference>
<keyword evidence="15" id="KW-0539">Nucleus</keyword>